<dbReference type="Proteomes" id="UP000049455">
    <property type="component" value="Unassembled WGS sequence"/>
</dbReference>
<dbReference type="Gene3D" id="1.10.530.10">
    <property type="match status" value="1"/>
</dbReference>
<evidence type="ECO:0000256" key="2">
    <source>
        <dbReference type="SAM" id="SignalP"/>
    </source>
</evidence>
<sequence>MIRLLLPLLLLLAACAAPPEPQVSRAATATHTLYPGETPEVRKLVNKWADHYAIPRSLLHRVIQRESDYRPGARNGPYWGMMQILPATARNMGMRGDPAQLLDADTALKYSARYLRGAWMVSDGDEKAAMMWYARGFYYEAKKRGLLRATGLRGELWQSYDQGAAKMPAIGPRGRLLPEAPAAPECTRASGLAGLVGAKTCS</sequence>
<feature type="signal peptide" evidence="2">
    <location>
        <begin position="1"/>
        <end position="16"/>
    </location>
</feature>
<evidence type="ECO:0000313" key="5">
    <source>
        <dbReference type="Proteomes" id="UP000049455"/>
    </source>
</evidence>
<dbReference type="EMBL" id="CYPR01000039">
    <property type="protein sequence ID" value="CUH24351.1"/>
    <property type="molecule type" value="Genomic_DNA"/>
</dbReference>
<dbReference type="Pfam" id="PF01464">
    <property type="entry name" value="SLT"/>
    <property type="match status" value="1"/>
</dbReference>
<name>A0A0M7B834_9RHOB</name>
<evidence type="ECO:0000313" key="4">
    <source>
        <dbReference type="EMBL" id="CUH24351.1"/>
    </source>
</evidence>
<dbReference type="PROSITE" id="PS51257">
    <property type="entry name" value="PROKAR_LIPOPROTEIN"/>
    <property type="match status" value="1"/>
</dbReference>
<gene>
    <name evidence="4" type="ORF">JSE7799_00666</name>
</gene>
<organism evidence="4 5">
    <name type="scientific">Jannaschia seosinensis</name>
    <dbReference type="NCBI Taxonomy" id="313367"/>
    <lineage>
        <taxon>Bacteria</taxon>
        <taxon>Pseudomonadati</taxon>
        <taxon>Pseudomonadota</taxon>
        <taxon>Alphaproteobacteria</taxon>
        <taxon>Rhodobacterales</taxon>
        <taxon>Roseobacteraceae</taxon>
        <taxon>Jannaschia</taxon>
    </lineage>
</organism>
<evidence type="ECO:0000259" key="3">
    <source>
        <dbReference type="Pfam" id="PF01464"/>
    </source>
</evidence>
<dbReference type="InterPro" id="IPR008258">
    <property type="entry name" value="Transglycosylase_SLT_dom_1"/>
</dbReference>
<dbReference type="InterPro" id="IPR023346">
    <property type="entry name" value="Lysozyme-like_dom_sf"/>
</dbReference>
<feature type="domain" description="Transglycosylase SLT" evidence="3">
    <location>
        <begin position="44"/>
        <end position="139"/>
    </location>
</feature>
<protein>
    <submittedName>
        <fullName evidence="4">Transglycosylase SLT domain protein</fullName>
    </submittedName>
</protein>
<evidence type="ECO:0000256" key="1">
    <source>
        <dbReference type="ARBA" id="ARBA00009387"/>
    </source>
</evidence>
<feature type="chain" id="PRO_5005809953" evidence="2">
    <location>
        <begin position="17"/>
        <end position="202"/>
    </location>
</feature>
<dbReference type="CDD" id="cd00254">
    <property type="entry name" value="LT-like"/>
    <property type="match status" value="1"/>
</dbReference>
<proteinExistence type="inferred from homology"/>
<comment type="similarity">
    <text evidence="1">Belongs to the virb1 family.</text>
</comment>
<dbReference type="STRING" id="313367.JSE7799_00666"/>
<keyword evidence="5" id="KW-1185">Reference proteome</keyword>
<reference evidence="4 5" key="1">
    <citation type="submission" date="2015-09" db="EMBL/GenBank/DDBJ databases">
        <authorList>
            <person name="Jackson K.R."/>
            <person name="Lunt B.L."/>
            <person name="Fisher J.N.B."/>
            <person name="Gardner A.V."/>
            <person name="Bailey M.E."/>
            <person name="Deus L.M."/>
            <person name="Earl A.S."/>
            <person name="Gibby P.D."/>
            <person name="Hartmann K.A."/>
            <person name="Liu J.E."/>
            <person name="Manci A.M."/>
            <person name="Nielsen D.A."/>
            <person name="Solomon M.B."/>
            <person name="Breakwell D.P."/>
            <person name="Burnett S.H."/>
            <person name="Grose J.H."/>
        </authorList>
    </citation>
    <scope>NUCLEOTIDE SEQUENCE [LARGE SCALE GENOMIC DNA]</scope>
    <source>
        <strain evidence="4 5">CECT 7799</strain>
    </source>
</reference>
<dbReference type="OrthoDB" id="9788661at2"/>
<dbReference type="AlphaFoldDB" id="A0A0M7B834"/>
<accession>A0A0M7B834</accession>
<dbReference type="RefSeq" id="WP_083480210.1">
    <property type="nucleotide sequence ID" value="NZ_CYPR01000039.1"/>
</dbReference>
<keyword evidence="2" id="KW-0732">Signal</keyword>
<dbReference type="SUPFAM" id="SSF53955">
    <property type="entry name" value="Lysozyme-like"/>
    <property type="match status" value="1"/>
</dbReference>